<dbReference type="InterPro" id="IPR015590">
    <property type="entry name" value="Aldehyde_DH_dom"/>
</dbReference>
<dbReference type="InterPro" id="IPR016163">
    <property type="entry name" value="Ald_DH_C"/>
</dbReference>
<name>A0A377V377_KLEPN</name>
<evidence type="ECO:0000259" key="3">
    <source>
        <dbReference type="Pfam" id="PF00171"/>
    </source>
</evidence>
<accession>A0A377V377</accession>
<dbReference type="InterPro" id="IPR016161">
    <property type="entry name" value="Ald_DH/histidinol_DH"/>
</dbReference>
<dbReference type="GO" id="GO:0036243">
    <property type="term" value="F:succinate-semialdehyde dehydrogenase (NADP+) activity"/>
    <property type="evidence" value="ECO:0007669"/>
    <property type="project" value="UniProtKB-EC"/>
</dbReference>
<keyword evidence="1 4" id="KW-0560">Oxidoreductase</keyword>
<organism evidence="4 5">
    <name type="scientific">Klebsiella pneumoniae</name>
    <dbReference type="NCBI Taxonomy" id="573"/>
    <lineage>
        <taxon>Bacteria</taxon>
        <taxon>Pseudomonadati</taxon>
        <taxon>Pseudomonadota</taxon>
        <taxon>Gammaproteobacteria</taxon>
        <taxon>Enterobacterales</taxon>
        <taxon>Enterobacteriaceae</taxon>
        <taxon>Klebsiella/Raoultella group</taxon>
        <taxon>Klebsiella</taxon>
        <taxon>Klebsiella pneumoniae complex</taxon>
    </lineage>
</organism>
<protein>
    <submittedName>
        <fullName evidence="4">Aldehyde dehydrogenase</fullName>
        <ecNumber evidence="4">1.2.1.79</ecNumber>
    </submittedName>
</protein>
<dbReference type="AlphaFoldDB" id="A0A377V377"/>
<sequence length="492" mass="54565">MVGCYGLIATLEQVEEKTFLRRIPLRTLADGRLALRVVPGTLWDRLLLSGVRAEIWMQPGVNRAHLDRYAARAYDIPPAARQGKLALVLGAGNVASIAPLDVLHKLFIENQVCLLKLNPVNDYLHDLLAQALAPLIAMDALRIVTGDARAGAWLTTHPAVDEIHITGSRETHDVIVWGEGETARQRRAAGTPLNPRRVTSELGGVSPTIIVPGPWSEADIAFQAQQLATQKMNNGGFNCVASQVLILQQGWEPATALLNQLYRLIAANTRPDYYPGAENRLTDFRLRARQPLEIARGDALPLIVANTDDDPGFCQQEVFGPGLSVSRLEADSAESFLRQAIGYANQRLQGTLGANIVIHPRTRKAIGRKRFNALIAELRYGTVAINCWSGVAFLLAPCPWGAFPGHTLDDIQSGRGKVHNSFMLEKTERTVIEAPFRPFPRSLWHGELTLMPLPPWFITHRGQEAVAQRLVDFYHRPRWRKLPALLWRALRG</sequence>
<feature type="domain" description="Aldehyde dehydrogenase" evidence="3">
    <location>
        <begin position="139"/>
        <end position="251"/>
    </location>
</feature>
<dbReference type="Gene3D" id="3.40.605.10">
    <property type="entry name" value="Aldehyde Dehydrogenase, Chain A, domain 1"/>
    <property type="match status" value="1"/>
</dbReference>
<keyword evidence="2" id="KW-0520">NAD</keyword>
<evidence type="ECO:0000313" key="5">
    <source>
        <dbReference type="Proteomes" id="UP000255518"/>
    </source>
</evidence>
<dbReference type="PANTHER" id="PTHR11699">
    <property type="entry name" value="ALDEHYDE DEHYDROGENASE-RELATED"/>
    <property type="match status" value="1"/>
</dbReference>
<dbReference type="EMBL" id="UGKT01000001">
    <property type="protein sequence ID" value="STT02772.1"/>
    <property type="molecule type" value="Genomic_DNA"/>
</dbReference>
<evidence type="ECO:0000256" key="1">
    <source>
        <dbReference type="ARBA" id="ARBA00023002"/>
    </source>
</evidence>
<dbReference type="EC" id="1.2.1.79" evidence="4"/>
<dbReference type="InterPro" id="IPR016162">
    <property type="entry name" value="Ald_DH_N"/>
</dbReference>
<reference evidence="4 5" key="1">
    <citation type="submission" date="2018-06" db="EMBL/GenBank/DDBJ databases">
        <authorList>
            <consortium name="Pathogen Informatics"/>
            <person name="Doyle S."/>
        </authorList>
    </citation>
    <scope>NUCLEOTIDE SEQUENCE [LARGE SCALE GENOMIC DNA]</scope>
    <source>
        <strain evidence="4 5">NCTC13443</strain>
    </source>
</reference>
<dbReference type="Proteomes" id="UP000255518">
    <property type="component" value="Unassembled WGS sequence"/>
</dbReference>
<dbReference type="Gene3D" id="3.40.309.10">
    <property type="entry name" value="Aldehyde Dehydrogenase, Chain A, domain 2"/>
    <property type="match status" value="1"/>
</dbReference>
<proteinExistence type="predicted"/>
<evidence type="ECO:0000256" key="2">
    <source>
        <dbReference type="ARBA" id="ARBA00023027"/>
    </source>
</evidence>
<gene>
    <name evidence="4" type="primary">gabD_7</name>
    <name evidence="4" type="ORF">NCTC13443_03130</name>
</gene>
<dbReference type="Pfam" id="PF00171">
    <property type="entry name" value="Aldedh"/>
    <property type="match status" value="1"/>
</dbReference>
<evidence type="ECO:0000313" key="4">
    <source>
        <dbReference type="EMBL" id="STT02772.1"/>
    </source>
</evidence>
<dbReference type="SUPFAM" id="SSF53720">
    <property type="entry name" value="ALDH-like"/>
    <property type="match status" value="1"/>
</dbReference>